<keyword evidence="2 11" id="KW-0813">Transport</keyword>
<dbReference type="InterPro" id="IPR036942">
    <property type="entry name" value="Beta-barrel_TonB_sf"/>
</dbReference>
<dbReference type="Gene3D" id="2.40.170.20">
    <property type="entry name" value="TonB-dependent receptor, beta-barrel domain"/>
    <property type="match status" value="1"/>
</dbReference>
<protein>
    <recommendedName>
        <fullName evidence="18">TonB-dependent receptor</fullName>
    </recommendedName>
</protein>
<name>A0A0F5JDW6_9BACT</name>
<keyword evidence="8 12" id="KW-0798">TonB box</keyword>
<feature type="domain" description="TonB-dependent receptor plug" evidence="15">
    <location>
        <begin position="49"/>
        <end position="150"/>
    </location>
</feature>
<feature type="domain" description="TonB-dependent receptor-like beta-barrel" evidence="14">
    <location>
        <begin position="266"/>
        <end position="656"/>
    </location>
</feature>
<dbReference type="SUPFAM" id="SSF56935">
    <property type="entry name" value="Porins"/>
    <property type="match status" value="1"/>
</dbReference>
<dbReference type="GO" id="GO:0009279">
    <property type="term" value="C:cell outer membrane"/>
    <property type="evidence" value="ECO:0007669"/>
    <property type="project" value="UniProtKB-SubCell"/>
</dbReference>
<proteinExistence type="inferred from homology"/>
<dbReference type="HOGENOM" id="CLU_008287_15_2_10"/>
<dbReference type="PANTHER" id="PTHR32552:SF81">
    <property type="entry name" value="TONB-DEPENDENT OUTER MEMBRANE RECEPTOR"/>
    <property type="match status" value="1"/>
</dbReference>
<evidence type="ECO:0000256" key="6">
    <source>
        <dbReference type="ARBA" id="ARBA00023004"/>
    </source>
</evidence>
<dbReference type="Pfam" id="PF07715">
    <property type="entry name" value="Plug"/>
    <property type="match status" value="1"/>
</dbReference>
<comment type="caution">
    <text evidence="16">The sequence shown here is derived from an EMBL/GenBank/DDBJ whole genome shotgun (WGS) entry which is preliminary data.</text>
</comment>
<feature type="chain" id="PRO_5002490139" description="TonB-dependent receptor" evidence="13">
    <location>
        <begin position="20"/>
        <end position="691"/>
    </location>
</feature>
<evidence type="ECO:0000256" key="1">
    <source>
        <dbReference type="ARBA" id="ARBA00004571"/>
    </source>
</evidence>
<gene>
    <name evidence="16" type="ORF">HMPREF1536_03114</name>
</gene>
<evidence type="ECO:0000313" key="16">
    <source>
        <dbReference type="EMBL" id="KKB55642.1"/>
    </source>
</evidence>
<evidence type="ECO:0000259" key="15">
    <source>
        <dbReference type="Pfam" id="PF07715"/>
    </source>
</evidence>
<dbReference type="Proteomes" id="UP000033035">
    <property type="component" value="Unassembled WGS sequence"/>
</dbReference>
<evidence type="ECO:0000256" key="13">
    <source>
        <dbReference type="SAM" id="SignalP"/>
    </source>
</evidence>
<keyword evidence="9 11" id="KW-0472">Membrane</keyword>
<dbReference type="PATRIC" id="fig|1203610.3.peg.3180"/>
<accession>A0A0F5JDW6</accession>
<dbReference type="InterPro" id="IPR000531">
    <property type="entry name" value="Beta-barrel_TonB"/>
</dbReference>
<keyword evidence="3 11" id="KW-1134">Transmembrane beta strand</keyword>
<evidence type="ECO:0000256" key="3">
    <source>
        <dbReference type="ARBA" id="ARBA00022452"/>
    </source>
</evidence>
<organism evidence="16 17">
    <name type="scientific">Parabacteroides gordonii MS-1 = DSM 23371</name>
    <dbReference type="NCBI Taxonomy" id="1203610"/>
    <lineage>
        <taxon>Bacteria</taxon>
        <taxon>Pseudomonadati</taxon>
        <taxon>Bacteroidota</taxon>
        <taxon>Bacteroidia</taxon>
        <taxon>Bacteroidales</taxon>
        <taxon>Tannerellaceae</taxon>
        <taxon>Parabacteroides</taxon>
    </lineage>
</organism>
<evidence type="ECO:0000256" key="4">
    <source>
        <dbReference type="ARBA" id="ARBA00022496"/>
    </source>
</evidence>
<dbReference type="PROSITE" id="PS52016">
    <property type="entry name" value="TONB_DEPENDENT_REC_3"/>
    <property type="match status" value="1"/>
</dbReference>
<reference evidence="16 17" key="1">
    <citation type="submission" date="2013-04" db="EMBL/GenBank/DDBJ databases">
        <title>The Genome Sequence of Parabacteroides gordonii DSM 23371.</title>
        <authorList>
            <consortium name="The Broad Institute Genomics Platform"/>
            <person name="Earl A."/>
            <person name="Ward D."/>
            <person name="Feldgarden M."/>
            <person name="Gevers D."/>
            <person name="Martens E."/>
            <person name="Sakamoto M."/>
            <person name="Benno Y."/>
            <person name="Suzuki N."/>
            <person name="Matsunaga N."/>
            <person name="Koshihara K."/>
            <person name="Seki M."/>
            <person name="Komiya H."/>
            <person name="Walker B."/>
            <person name="Young S."/>
            <person name="Zeng Q."/>
            <person name="Gargeya S."/>
            <person name="Fitzgerald M."/>
            <person name="Haas B."/>
            <person name="Abouelleil A."/>
            <person name="Allen A.W."/>
            <person name="Alvarado L."/>
            <person name="Arachchi H.M."/>
            <person name="Berlin A.M."/>
            <person name="Chapman S.B."/>
            <person name="Gainer-Dewar J."/>
            <person name="Goldberg J."/>
            <person name="Griggs A."/>
            <person name="Gujja S."/>
            <person name="Hansen M."/>
            <person name="Howarth C."/>
            <person name="Imamovic A."/>
            <person name="Ireland A."/>
            <person name="Larimer J."/>
            <person name="McCowan C."/>
            <person name="Murphy C."/>
            <person name="Pearson M."/>
            <person name="Poon T.W."/>
            <person name="Priest M."/>
            <person name="Roberts A."/>
            <person name="Saif S."/>
            <person name="Shea T."/>
            <person name="Sisk P."/>
            <person name="Sykes S."/>
            <person name="Wortman J."/>
            <person name="Nusbaum C."/>
            <person name="Birren B."/>
        </authorList>
    </citation>
    <scope>NUCLEOTIDE SEQUENCE [LARGE SCALE GENOMIC DNA]</scope>
    <source>
        <strain evidence="16 17">MS-1</strain>
    </source>
</reference>
<comment type="similarity">
    <text evidence="11 12">Belongs to the TonB-dependent receptor family.</text>
</comment>
<evidence type="ECO:0000256" key="9">
    <source>
        <dbReference type="ARBA" id="ARBA00023136"/>
    </source>
</evidence>
<dbReference type="InterPro" id="IPR039426">
    <property type="entry name" value="TonB-dep_rcpt-like"/>
</dbReference>
<evidence type="ECO:0000259" key="14">
    <source>
        <dbReference type="Pfam" id="PF00593"/>
    </source>
</evidence>
<dbReference type="InterPro" id="IPR012910">
    <property type="entry name" value="Plug_dom"/>
</dbReference>
<keyword evidence="17" id="KW-1185">Reference proteome</keyword>
<keyword evidence="4" id="KW-0410">Iron transport</keyword>
<dbReference type="GO" id="GO:0006826">
    <property type="term" value="P:iron ion transport"/>
    <property type="evidence" value="ECO:0007669"/>
    <property type="project" value="UniProtKB-KW"/>
</dbReference>
<feature type="signal peptide" evidence="13">
    <location>
        <begin position="1"/>
        <end position="19"/>
    </location>
</feature>
<keyword evidence="5 11" id="KW-0812">Transmembrane</keyword>
<evidence type="ECO:0008006" key="18">
    <source>
        <dbReference type="Google" id="ProtNLM"/>
    </source>
</evidence>
<evidence type="ECO:0000256" key="8">
    <source>
        <dbReference type="ARBA" id="ARBA00023077"/>
    </source>
</evidence>
<evidence type="ECO:0000256" key="2">
    <source>
        <dbReference type="ARBA" id="ARBA00022448"/>
    </source>
</evidence>
<dbReference type="EMBL" id="AQHW01000015">
    <property type="protein sequence ID" value="KKB55642.1"/>
    <property type="molecule type" value="Genomic_DNA"/>
</dbReference>
<evidence type="ECO:0000256" key="5">
    <source>
        <dbReference type="ARBA" id="ARBA00022692"/>
    </source>
</evidence>
<keyword evidence="6" id="KW-0408">Iron</keyword>
<evidence type="ECO:0000313" key="17">
    <source>
        <dbReference type="Proteomes" id="UP000033035"/>
    </source>
</evidence>
<evidence type="ECO:0000256" key="11">
    <source>
        <dbReference type="PROSITE-ProRule" id="PRU01360"/>
    </source>
</evidence>
<sequence>MKILFLSCCLSLSVLAVRAEDQDTVKVRQVDLHEVVVQSFKQNRDLRLEPLSASSVTGTAIQNKNITDIKEFSSFIPNLFMPDYGSKLTSPVYIRGIGSKINAPSVGLYVDGIPYFEKSAFDFNFTEIDRMEVLRGPQGTLYGRNTMGGIINVYTKSPLKYQGMNAFISNGTYGNRDYALSRYAKIGDTFGYALSANYNRSDGYFTNLFTDKKADDQKSGSGRIRLEWKPTDRLSLGLMSSYDYSKQGGYPYAVCDSLTHKPGDVNYNDYSFYKRAMSTTGLTVEYKGEGYSLSSKTAFQYLSDHQGIDQDFSAASVYFAKQDQKQKMVSEEFNIKSTTANRYKWLFGAFGFWQGIDNTVTLDYLSAKYSTRKLYDTPTYGFALYHQSTLDSLLTDGLSLTFGLRYDYERASTDYLAYKDAGGSSNQTDAFYSKLNFSQLTPKIALQYMFPSTGLLYATVTKGYKTGGFNTSFEREEDRSFRPESSWNYELGGKHPFLDNRLRAEIALFWIDWKNQQISQTLPSGRGSMLTNAGRSVSKGVEVTLQGNPVNGLMVQVNYGFTHATFKEYVDEKKNIDYSGNYLPMVPSHTFAVGADYTLSNPCTHIDRFLVSLNYTGTGRIHWKEDNKVSQPYYGQLSGKVSATKGFATFAIWAKNITNTHYNAFYFESGGKGLAQLGRPFTIGGSVAIAL</sequence>
<dbReference type="PANTHER" id="PTHR32552">
    <property type="entry name" value="FERRICHROME IRON RECEPTOR-RELATED"/>
    <property type="match status" value="1"/>
</dbReference>
<evidence type="ECO:0000256" key="12">
    <source>
        <dbReference type="RuleBase" id="RU003357"/>
    </source>
</evidence>
<dbReference type="STRING" id="1203610.HMPREF1536_03114"/>
<keyword evidence="7" id="KW-0406">Ion transport</keyword>
<dbReference type="AlphaFoldDB" id="A0A0F5JDW6"/>
<keyword evidence="10 11" id="KW-0998">Cell outer membrane</keyword>
<keyword evidence="13" id="KW-0732">Signal</keyword>
<evidence type="ECO:0000256" key="10">
    <source>
        <dbReference type="ARBA" id="ARBA00023237"/>
    </source>
</evidence>
<dbReference type="RefSeq" id="WP_028726109.1">
    <property type="nucleotide sequence ID" value="NZ_AUAE01000008.1"/>
</dbReference>
<evidence type="ECO:0000256" key="7">
    <source>
        <dbReference type="ARBA" id="ARBA00023065"/>
    </source>
</evidence>
<comment type="subcellular location">
    <subcellularLocation>
        <location evidence="1 11">Cell outer membrane</location>
        <topology evidence="1 11">Multi-pass membrane protein</topology>
    </subcellularLocation>
</comment>
<dbReference type="Pfam" id="PF00593">
    <property type="entry name" value="TonB_dep_Rec_b-barrel"/>
    <property type="match status" value="1"/>
</dbReference>